<dbReference type="PANTHER" id="PTHR42985:SF40">
    <property type="entry name" value="LD47995P-RELATED"/>
    <property type="match status" value="1"/>
</dbReference>
<feature type="transmembrane region" description="Helical" evidence="12">
    <location>
        <begin position="46"/>
        <end position="65"/>
    </location>
</feature>
<keyword evidence="6 12" id="KW-1133">Transmembrane helix</keyword>
<evidence type="ECO:0000256" key="3">
    <source>
        <dbReference type="ARBA" id="ARBA00022448"/>
    </source>
</evidence>
<dbReference type="InterPro" id="IPR038377">
    <property type="entry name" value="Na/Glc_symporter_sf"/>
</dbReference>
<evidence type="ECO:0000313" key="13">
    <source>
        <dbReference type="EMBL" id="KAB0796170.1"/>
    </source>
</evidence>
<evidence type="ECO:0000256" key="6">
    <source>
        <dbReference type="ARBA" id="ARBA00022989"/>
    </source>
</evidence>
<comment type="subcellular location">
    <subcellularLocation>
        <location evidence="1">Cell membrane</location>
        <topology evidence="1">Multi-pass membrane protein</topology>
    </subcellularLocation>
</comment>
<dbReference type="GO" id="GO:0006814">
    <property type="term" value="P:sodium ion transport"/>
    <property type="evidence" value="ECO:0007669"/>
    <property type="project" value="UniProtKB-KW"/>
</dbReference>
<keyword evidence="14" id="KW-1185">Reference proteome</keyword>
<comment type="similarity">
    <text evidence="2 11">Belongs to the sodium:solute symporter (SSF) (TC 2.A.21) family.</text>
</comment>
<feature type="transmembrane region" description="Helical" evidence="12">
    <location>
        <begin position="77"/>
        <end position="96"/>
    </location>
</feature>
<reference evidence="13 14" key="1">
    <citation type="journal article" date="2018" name="Elife">
        <title>Firefly genomes illuminate parallel origins of bioluminescence in beetles.</title>
        <authorList>
            <person name="Fallon T.R."/>
            <person name="Lower S.E."/>
            <person name="Chang C.H."/>
            <person name="Bessho-Uehara M."/>
            <person name="Martin G.J."/>
            <person name="Bewick A.J."/>
            <person name="Behringer M."/>
            <person name="Debat H.J."/>
            <person name="Wong I."/>
            <person name="Day J.C."/>
            <person name="Suvorov A."/>
            <person name="Silva C.J."/>
            <person name="Stanger-Hall K.F."/>
            <person name="Hall D.W."/>
            <person name="Schmitz R.J."/>
            <person name="Nelson D.R."/>
            <person name="Lewis S.M."/>
            <person name="Shigenobu S."/>
            <person name="Bybee S.M."/>
            <person name="Larracuente A.M."/>
            <person name="Oba Y."/>
            <person name="Weng J.K."/>
        </authorList>
    </citation>
    <scope>NUCLEOTIDE SEQUENCE [LARGE SCALE GENOMIC DNA]</scope>
    <source>
        <strain evidence="13">1611_PpyrPB1</strain>
        <tissue evidence="13">Whole body</tissue>
    </source>
</reference>
<dbReference type="PROSITE" id="PS50283">
    <property type="entry name" value="NA_SOLUT_SYMP_3"/>
    <property type="match status" value="1"/>
</dbReference>
<evidence type="ECO:0000256" key="7">
    <source>
        <dbReference type="ARBA" id="ARBA00023053"/>
    </source>
</evidence>
<dbReference type="GO" id="GO:0015293">
    <property type="term" value="F:symporter activity"/>
    <property type="evidence" value="ECO:0007669"/>
    <property type="project" value="TreeGrafter"/>
</dbReference>
<keyword evidence="7" id="KW-0915">Sodium</keyword>
<dbReference type="EMBL" id="VVIM01000007">
    <property type="protein sequence ID" value="KAB0796170.1"/>
    <property type="molecule type" value="Genomic_DNA"/>
</dbReference>
<evidence type="ECO:0000256" key="9">
    <source>
        <dbReference type="ARBA" id="ARBA00023136"/>
    </source>
</evidence>
<keyword evidence="8" id="KW-0406">Ion transport</keyword>
<keyword evidence="9 12" id="KW-0472">Membrane</keyword>
<comment type="caution">
    <text evidence="13">The sequence shown here is derived from an EMBL/GenBank/DDBJ whole genome shotgun (WGS) entry which is preliminary data.</text>
</comment>
<keyword evidence="10" id="KW-0739">Sodium transport</keyword>
<evidence type="ECO:0000256" key="12">
    <source>
        <dbReference type="SAM" id="Phobius"/>
    </source>
</evidence>
<dbReference type="Pfam" id="PF00474">
    <property type="entry name" value="SSF"/>
    <property type="match status" value="1"/>
</dbReference>
<proteinExistence type="inferred from homology"/>
<evidence type="ECO:0000313" key="14">
    <source>
        <dbReference type="Proteomes" id="UP000327044"/>
    </source>
</evidence>
<evidence type="ECO:0000256" key="5">
    <source>
        <dbReference type="ARBA" id="ARBA00022692"/>
    </source>
</evidence>
<sequence length="142" mass="15617">MTLGLIDHIIFHGSIAVSLCIGVYFGFWNKSQTADEYLLGNREMKILPVALSLVASLCSGVTLLGHSADVYLYGANIVWNCLSCFVASVIGFYFYVPVVMKLKTPNVFEYFGVELLALIHKPYPQSCAQSACSTPPLEDLKE</sequence>
<evidence type="ECO:0000256" key="10">
    <source>
        <dbReference type="ARBA" id="ARBA00023201"/>
    </source>
</evidence>
<evidence type="ECO:0000256" key="11">
    <source>
        <dbReference type="RuleBase" id="RU362091"/>
    </source>
</evidence>
<gene>
    <name evidence="13" type="ORF">PPYR_10231</name>
</gene>
<dbReference type="Proteomes" id="UP000327044">
    <property type="component" value="Unassembled WGS sequence"/>
</dbReference>
<keyword evidence="5 12" id="KW-0812">Transmembrane</keyword>
<keyword evidence="4" id="KW-1003">Cell membrane</keyword>
<protein>
    <submittedName>
        <fullName evidence="13">Uncharacterized protein</fullName>
    </submittedName>
</protein>
<evidence type="ECO:0000256" key="8">
    <source>
        <dbReference type="ARBA" id="ARBA00023065"/>
    </source>
</evidence>
<evidence type="ECO:0000256" key="2">
    <source>
        <dbReference type="ARBA" id="ARBA00006434"/>
    </source>
</evidence>
<evidence type="ECO:0000256" key="4">
    <source>
        <dbReference type="ARBA" id="ARBA00022475"/>
    </source>
</evidence>
<name>A0A5N4AFP8_PHOPY</name>
<dbReference type="InterPro" id="IPR051163">
    <property type="entry name" value="Sodium:Solute_Symporter_SSF"/>
</dbReference>
<organism evidence="13 14">
    <name type="scientific">Photinus pyralis</name>
    <name type="common">Common eastern firefly</name>
    <name type="synonym">Lampyris pyralis</name>
    <dbReference type="NCBI Taxonomy" id="7054"/>
    <lineage>
        <taxon>Eukaryota</taxon>
        <taxon>Metazoa</taxon>
        <taxon>Ecdysozoa</taxon>
        <taxon>Arthropoda</taxon>
        <taxon>Hexapoda</taxon>
        <taxon>Insecta</taxon>
        <taxon>Pterygota</taxon>
        <taxon>Neoptera</taxon>
        <taxon>Endopterygota</taxon>
        <taxon>Coleoptera</taxon>
        <taxon>Polyphaga</taxon>
        <taxon>Elateriformia</taxon>
        <taxon>Elateroidea</taxon>
        <taxon>Lampyridae</taxon>
        <taxon>Lampyrinae</taxon>
        <taxon>Photinus</taxon>
    </lineage>
</organism>
<feature type="transmembrane region" description="Helical" evidence="12">
    <location>
        <begin position="6"/>
        <end position="25"/>
    </location>
</feature>
<evidence type="ECO:0000256" key="1">
    <source>
        <dbReference type="ARBA" id="ARBA00004651"/>
    </source>
</evidence>
<dbReference type="InParanoid" id="A0A5N4AFP8"/>
<keyword evidence="3" id="KW-0813">Transport</keyword>
<accession>A0A5N4AFP8</accession>
<dbReference type="InterPro" id="IPR001734">
    <property type="entry name" value="Na/solute_symporter"/>
</dbReference>
<dbReference type="Gene3D" id="1.20.1730.10">
    <property type="entry name" value="Sodium/glucose cotransporter"/>
    <property type="match status" value="1"/>
</dbReference>
<dbReference type="AlphaFoldDB" id="A0A5N4AFP8"/>
<dbReference type="PANTHER" id="PTHR42985">
    <property type="entry name" value="SODIUM-COUPLED MONOCARBOXYLATE TRANSPORTER"/>
    <property type="match status" value="1"/>
</dbReference>
<dbReference type="GO" id="GO:0005886">
    <property type="term" value="C:plasma membrane"/>
    <property type="evidence" value="ECO:0007669"/>
    <property type="project" value="UniProtKB-SubCell"/>
</dbReference>